<dbReference type="PANTHER" id="PTHR34724:SF2">
    <property type="entry name" value="OS12G0596101 PROTEIN"/>
    <property type="match status" value="1"/>
</dbReference>
<dbReference type="Proteomes" id="UP000290900">
    <property type="component" value="Unassembled WGS sequence"/>
</dbReference>
<evidence type="ECO:0000313" key="1">
    <source>
        <dbReference type="EMBL" id="VEU21398.1"/>
    </source>
</evidence>
<name>A0A448YKK0_BRENA</name>
<sequence>MCRSSKCPNCKRASWKGCGKHIPKAMSGVDKSTWCNCRHPDGSVTSKEYPPKAGTGLPQ</sequence>
<dbReference type="AlphaFoldDB" id="A0A448YKK0"/>
<accession>A0A448YKK0</accession>
<dbReference type="PANTHER" id="PTHR34724">
    <property type="entry name" value="OS12G0596101 PROTEIN"/>
    <property type="match status" value="1"/>
</dbReference>
<dbReference type="EMBL" id="CAACVR010000012">
    <property type="protein sequence ID" value="VEU21398.1"/>
    <property type="molecule type" value="Genomic_DNA"/>
</dbReference>
<dbReference type="InParanoid" id="A0A448YKK0"/>
<proteinExistence type="predicted"/>
<evidence type="ECO:0000313" key="2">
    <source>
        <dbReference type="Proteomes" id="UP000290900"/>
    </source>
</evidence>
<gene>
    <name evidence="1" type="ORF">BRENAR_LOCUS2131</name>
</gene>
<organism evidence="1 2">
    <name type="scientific">Brettanomyces naardenensis</name>
    <name type="common">Yeast</name>
    <dbReference type="NCBI Taxonomy" id="13370"/>
    <lineage>
        <taxon>Eukaryota</taxon>
        <taxon>Fungi</taxon>
        <taxon>Dikarya</taxon>
        <taxon>Ascomycota</taxon>
        <taxon>Saccharomycotina</taxon>
        <taxon>Pichiomycetes</taxon>
        <taxon>Pichiales</taxon>
        <taxon>Pichiaceae</taxon>
        <taxon>Brettanomyces</taxon>
    </lineage>
</organism>
<dbReference type="OrthoDB" id="88410at2759"/>
<keyword evidence="2" id="KW-1185">Reference proteome</keyword>
<dbReference type="STRING" id="13370.A0A448YKK0"/>
<reference evidence="1 2" key="1">
    <citation type="submission" date="2018-12" db="EMBL/GenBank/DDBJ databases">
        <authorList>
            <person name="Tiukova I."/>
            <person name="Dainat J."/>
        </authorList>
    </citation>
    <scope>NUCLEOTIDE SEQUENCE [LARGE SCALE GENOMIC DNA]</scope>
</reference>
<protein>
    <submittedName>
        <fullName evidence="1">DEKNAAC102328</fullName>
    </submittedName>
</protein>